<keyword evidence="3" id="KW-1185">Reference proteome</keyword>
<evidence type="ECO:0000313" key="3">
    <source>
        <dbReference type="Proteomes" id="UP000053240"/>
    </source>
</evidence>
<feature type="transmembrane region" description="Helical" evidence="1">
    <location>
        <begin position="82"/>
        <end position="105"/>
    </location>
</feature>
<feature type="transmembrane region" description="Helical" evidence="1">
    <location>
        <begin position="21"/>
        <end position="40"/>
    </location>
</feature>
<evidence type="ECO:0000256" key="1">
    <source>
        <dbReference type="SAM" id="Phobius"/>
    </source>
</evidence>
<dbReference type="InParanoid" id="A0A194RIJ6"/>
<keyword evidence="1" id="KW-1133">Transmembrane helix</keyword>
<gene>
    <name evidence="2" type="ORF">RR48_08755</name>
</gene>
<evidence type="ECO:0000313" key="2">
    <source>
        <dbReference type="EMBL" id="KPJ17264.1"/>
    </source>
</evidence>
<dbReference type="Proteomes" id="UP000053240">
    <property type="component" value="Unassembled WGS sequence"/>
</dbReference>
<feature type="transmembrane region" description="Helical" evidence="1">
    <location>
        <begin position="46"/>
        <end position="70"/>
    </location>
</feature>
<keyword evidence="1" id="KW-0472">Membrane</keyword>
<proteinExistence type="predicted"/>
<name>A0A194RIJ6_PAPMA</name>
<accession>A0A194RIJ6</accession>
<keyword evidence="1" id="KW-0812">Transmembrane</keyword>
<reference evidence="2 3" key="1">
    <citation type="journal article" date="2015" name="Nat. Commun.">
        <title>Outbred genome sequencing and CRISPR/Cas9 gene editing in butterflies.</title>
        <authorList>
            <person name="Li X."/>
            <person name="Fan D."/>
            <person name="Zhang W."/>
            <person name="Liu G."/>
            <person name="Zhang L."/>
            <person name="Zhao L."/>
            <person name="Fang X."/>
            <person name="Chen L."/>
            <person name="Dong Y."/>
            <person name="Chen Y."/>
            <person name="Ding Y."/>
            <person name="Zhao R."/>
            <person name="Feng M."/>
            <person name="Zhu Y."/>
            <person name="Feng Y."/>
            <person name="Jiang X."/>
            <person name="Zhu D."/>
            <person name="Xiang H."/>
            <person name="Feng X."/>
            <person name="Li S."/>
            <person name="Wang J."/>
            <person name="Zhang G."/>
            <person name="Kronforst M.R."/>
            <person name="Wang W."/>
        </authorList>
    </citation>
    <scope>NUCLEOTIDE SEQUENCE [LARGE SCALE GENOMIC DNA]</scope>
    <source>
        <strain evidence="2">Ya'a_city_454_Pm</strain>
        <tissue evidence="2">Whole body</tissue>
    </source>
</reference>
<protein>
    <submittedName>
        <fullName evidence="2">Uncharacterized protein</fullName>
    </submittedName>
</protein>
<dbReference type="EMBL" id="KQ460154">
    <property type="protein sequence ID" value="KPJ17264.1"/>
    <property type="molecule type" value="Genomic_DNA"/>
</dbReference>
<sequence length="181" mass="20556">MIIFTNVGRLDNEEITFRRRALRDASSVVCYLIMFFLSFMNTNTTMGYIIQIMTLLPIVPQVVLAVLLFLGAVERRVPVLKLAIWMCVVIGGYNALLGTIGFAYYIRTGYLTMHFLLAVMFAVLAVSIFASRSSQRLHKDVWKAIRGRGEVRKRTHSPVTMHRRNRGGLVGMLPFRGEKPT</sequence>
<dbReference type="AlphaFoldDB" id="A0A194RIJ6"/>
<feature type="transmembrane region" description="Helical" evidence="1">
    <location>
        <begin position="111"/>
        <end position="130"/>
    </location>
</feature>
<organism evidence="2 3">
    <name type="scientific">Papilio machaon</name>
    <name type="common">Old World swallowtail butterfly</name>
    <dbReference type="NCBI Taxonomy" id="76193"/>
    <lineage>
        <taxon>Eukaryota</taxon>
        <taxon>Metazoa</taxon>
        <taxon>Ecdysozoa</taxon>
        <taxon>Arthropoda</taxon>
        <taxon>Hexapoda</taxon>
        <taxon>Insecta</taxon>
        <taxon>Pterygota</taxon>
        <taxon>Neoptera</taxon>
        <taxon>Endopterygota</taxon>
        <taxon>Lepidoptera</taxon>
        <taxon>Glossata</taxon>
        <taxon>Ditrysia</taxon>
        <taxon>Papilionoidea</taxon>
        <taxon>Papilionidae</taxon>
        <taxon>Papilioninae</taxon>
        <taxon>Papilio</taxon>
    </lineage>
</organism>